<sequence length="166" mass="19143">RSRLKQQCRRVPRQIRLNDFMLAELCEASPNLPVDFNLATTPATTIASNVNNVPFDALPQRAIFAINTTQPFAVNNENNIDINKQQQQLAYGSNQQRPKITTTSFPRRQRRIRQQQYRQKQNIIENNRFAILAENNLDDNGDVDLVSNVDENEPVLAINRNKKKKN</sequence>
<protein>
    <submittedName>
        <fullName evidence="1">Uncharacterized protein</fullName>
    </submittedName>
</protein>
<organism evidence="1 2">
    <name type="scientific">Rotaria sordida</name>
    <dbReference type="NCBI Taxonomy" id="392033"/>
    <lineage>
        <taxon>Eukaryota</taxon>
        <taxon>Metazoa</taxon>
        <taxon>Spiralia</taxon>
        <taxon>Gnathifera</taxon>
        <taxon>Rotifera</taxon>
        <taxon>Eurotatoria</taxon>
        <taxon>Bdelloidea</taxon>
        <taxon>Philodinida</taxon>
        <taxon>Philodinidae</taxon>
        <taxon>Rotaria</taxon>
    </lineage>
</organism>
<dbReference type="AlphaFoldDB" id="A0A820EBK1"/>
<accession>A0A820EBK1</accession>
<feature type="non-terminal residue" evidence="1">
    <location>
        <position position="1"/>
    </location>
</feature>
<reference evidence="1" key="1">
    <citation type="submission" date="2021-02" db="EMBL/GenBank/DDBJ databases">
        <authorList>
            <person name="Nowell W R."/>
        </authorList>
    </citation>
    <scope>NUCLEOTIDE SEQUENCE</scope>
</reference>
<gene>
    <name evidence="1" type="ORF">JBS370_LOCUS38517</name>
</gene>
<name>A0A820EBK1_9BILA</name>
<evidence type="ECO:0000313" key="2">
    <source>
        <dbReference type="Proteomes" id="UP000663836"/>
    </source>
</evidence>
<evidence type="ECO:0000313" key="1">
    <source>
        <dbReference type="EMBL" id="CAF4246106.1"/>
    </source>
</evidence>
<proteinExistence type="predicted"/>
<dbReference type="EMBL" id="CAJOBD010021438">
    <property type="protein sequence ID" value="CAF4246106.1"/>
    <property type="molecule type" value="Genomic_DNA"/>
</dbReference>
<comment type="caution">
    <text evidence="1">The sequence shown here is derived from an EMBL/GenBank/DDBJ whole genome shotgun (WGS) entry which is preliminary data.</text>
</comment>
<dbReference type="Proteomes" id="UP000663836">
    <property type="component" value="Unassembled WGS sequence"/>
</dbReference>